<accession>A0ABQ1T4I8</accession>
<organism evidence="1 2">
    <name type="scientific">Shewanella carassii</name>
    <dbReference type="NCBI Taxonomy" id="1987584"/>
    <lineage>
        <taxon>Bacteria</taxon>
        <taxon>Pseudomonadati</taxon>
        <taxon>Pseudomonadota</taxon>
        <taxon>Gammaproteobacteria</taxon>
        <taxon>Alteromonadales</taxon>
        <taxon>Shewanellaceae</taxon>
        <taxon>Shewanella</taxon>
    </lineage>
</organism>
<protein>
    <submittedName>
        <fullName evidence="1">Phage tail protein</fullName>
    </submittedName>
</protein>
<keyword evidence="2" id="KW-1185">Reference proteome</keyword>
<reference evidence="2" key="1">
    <citation type="journal article" date="2019" name="Int. J. Syst. Evol. Microbiol.">
        <title>The Global Catalogue of Microorganisms (GCM) 10K type strain sequencing project: providing services to taxonomists for standard genome sequencing and annotation.</title>
        <authorList>
            <consortium name="The Broad Institute Genomics Platform"/>
            <consortium name="The Broad Institute Genome Sequencing Center for Infectious Disease"/>
            <person name="Wu L."/>
            <person name="Ma J."/>
        </authorList>
    </citation>
    <scope>NUCLEOTIDE SEQUENCE [LARGE SCALE GENOMIC DNA]</scope>
    <source>
        <strain evidence="2">CGMCC 1.16033</strain>
    </source>
</reference>
<proteinExistence type="predicted"/>
<evidence type="ECO:0000313" key="1">
    <source>
        <dbReference type="EMBL" id="GGE76004.1"/>
    </source>
</evidence>
<evidence type="ECO:0000313" key="2">
    <source>
        <dbReference type="Proteomes" id="UP000606498"/>
    </source>
</evidence>
<dbReference type="Proteomes" id="UP000606498">
    <property type="component" value="Unassembled WGS sequence"/>
</dbReference>
<name>A0ABQ1T4I8_9GAMM</name>
<dbReference type="Pfam" id="PF10758">
    <property type="entry name" value="DUF2586"/>
    <property type="match status" value="1"/>
</dbReference>
<comment type="caution">
    <text evidence="1">The sequence shown here is derived from an EMBL/GenBank/DDBJ whole genome shotgun (WGS) entry which is preliminary data.</text>
</comment>
<gene>
    <name evidence="1" type="ORF">GCM10011520_15670</name>
</gene>
<sequence>MYPTINVSLLNQAQGPATEIERHLLFIGSCPAASEKNVLLNANTQTDFDQLLGAADSALKTQLQAAMLNGGQNWTAGVWALDADTTWEQAARLAQKTGSFEGIVYCDPVSDKAVLTQAQSLHSELVAKWARWSFVMLNLRGLLTEEVSSKSSKAAPVTETWAQYLAAMTALQDGVKAEAVMLVPPTHGNNLGCLAGRLCNRSVTVADSPMRVKTGALVGLGAPVKDSEGQEVDSATLQAMEKSRLNVIATFPDYDGVYWADGRTLDAEGGDFQVIEHLRVLMKAARRVRLLAIPSIADRSVNSSPSSMAAAKSQFAAPLREMAKSTTIAGTPFPGEIQPPGDDAITLNWLSHEHLQLFVKATPWNSPKAISIGVMLYLSH</sequence>
<dbReference type="RefSeq" id="WP_100141943.1">
    <property type="nucleotide sequence ID" value="NZ_BMKO01000003.1"/>
</dbReference>
<dbReference type="EMBL" id="BMKO01000003">
    <property type="protein sequence ID" value="GGE76004.1"/>
    <property type="molecule type" value="Genomic_DNA"/>
</dbReference>
<dbReference type="InterPro" id="IPR019694">
    <property type="entry name" value="Phage_HP1_Orf23"/>
</dbReference>